<keyword evidence="4" id="KW-0843">Virulence</keyword>
<dbReference type="InterPro" id="IPR011049">
    <property type="entry name" value="Serralysin-like_metalloprot_C"/>
</dbReference>
<evidence type="ECO:0000256" key="4">
    <source>
        <dbReference type="ARBA" id="ARBA00023026"/>
    </source>
</evidence>
<evidence type="ECO:0000256" key="6">
    <source>
        <dbReference type="SAM" id="MobiDB-lite"/>
    </source>
</evidence>
<organism evidence="8 9">
    <name type="scientific">Sphingobium xenophagum</name>
    <dbReference type="NCBI Taxonomy" id="121428"/>
    <lineage>
        <taxon>Bacteria</taxon>
        <taxon>Pseudomonadati</taxon>
        <taxon>Pseudomonadota</taxon>
        <taxon>Alphaproteobacteria</taxon>
        <taxon>Sphingomonadales</taxon>
        <taxon>Sphingomonadaceae</taxon>
        <taxon>Sphingobium</taxon>
    </lineage>
</organism>
<dbReference type="Gene3D" id="2.150.10.10">
    <property type="entry name" value="Serralysin-like metalloprotease, C-terminal"/>
    <property type="match status" value="2"/>
</dbReference>
<accession>A0A249MRI7</accession>
<dbReference type="Gene3D" id="2.160.20.10">
    <property type="entry name" value="Single-stranded right-handed beta-helix, Pectin lyase-like"/>
    <property type="match status" value="1"/>
</dbReference>
<dbReference type="EMBL" id="CP022745">
    <property type="protein sequence ID" value="ASY43795.1"/>
    <property type="molecule type" value="Genomic_DNA"/>
</dbReference>
<evidence type="ECO:0000256" key="2">
    <source>
        <dbReference type="ARBA" id="ARBA00022656"/>
    </source>
</evidence>
<evidence type="ECO:0000256" key="3">
    <source>
        <dbReference type="ARBA" id="ARBA00022737"/>
    </source>
</evidence>
<dbReference type="SUPFAM" id="SSF51120">
    <property type="entry name" value="beta-Roll"/>
    <property type="match status" value="2"/>
</dbReference>
<dbReference type="InterPro" id="IPR001343">
    <property type="entry name" value="Hemolysn_Ca-bd"/>
</dbReference>
<reference evidence="8 9" key="1">
    <citation type="submission" date="2017-08" db="EMBL/GenBank/DDBJ databases">
        <title>Whole Genome Sequence of Sphingobium hydrophobicum C1: Insights into Adaption to the Electronic-waste Contaminated Sediment.</title>
        <authorList>
            <person name="Song D."/>
            <person name="Chen X."/>
            <person name="Xu M."/>
        </authorList>
    </citation>
    <scope>NUCLEOTIDE SEQUENCE [LARGE SCALE GENOMIC DNA]</scope>
    <source>
        <strain evidence="8 9">C1</strain>
    </source>
</reference>
<dbReference type="Pfam" id="PF13229">
    <property type="entry name" value="Beta_helix"/>
    <property type="match status" value="1"/>
</dbReference>
<dbReference type="PRINTS" id="PR00313">
    <property type="entry name" value="CABNDNGRPT"/>
</dbReference>
<evidence type="ECO:0000256" key="5">
    <source>
        <dbReference type="ARBA" id="ARBA00023136"/>
    </source>
</evidence>
<dbReference type="AlphaFoldDB" id="A0A249MRI7"/>
<sequence>MTEDLWGDVTPTKIIWVDGDASYRGKPNGSAEKPFTTIQAAVNAATPGAAIMVKAGDYVENVLIPRNVSGTDSAPIWLISADGPQAAHITAKSDTMATIGGGGTENFIVDGFHVTGGKNGIQFSQNGNDYTDPIKNIVIKNNVIDNVVQDGVKANGGSNVVVTNNVITGGIDESIDFMSIIHGVISHNDVSGNTGTSAAIFAKGGSSDILISNNYVHGVTADGISVGGWTSYNYKMLEGYDAFQASDVTVVGNRVEDVGKRPLAFRGAVDSVATGNYLEAAEGYYTAVLVGNSAATKYGTFTSHNISVTDNFITRDTKTLFIEAGSDTVSFVDNAVAAITAATTGVLGSLQDVLDKLAGTAAAPTPAPSAPETPNAVEAPIVPEAPSVPEKPVVPQLPSEAQAAPSKPVEPGLKWAEGGETGRVAVNQGTDGNDLLMFKSGTLAGGLGDDKYIVSNIEAAKVVEKAGGGIDTIVATSRYMVMPDHTENLEITRTEGAVGIGNDGDNIIRGNAGDDLLIGGAGNNLLSGGAGNDIFLVGKADAVTRITDFSAGDIIHMAGDEFASFGALKAAMQQVGQDTVVTLSGGRQIILDNRDMNSLTATDFDMQDAGSAAKGANATYKVSLDKQLNSFIGAETNDKLSGNGAAILRGGRGDDSYAINKVGDYIIEHANQGTDTVLLYRTSYTIDTNVENVIVNTKEATTVIGNSLANQIVGNAGNDVISGGGGDDLLYGKGGADTFMFHSLNDGHDTIADFEFRKDHIDVSDLRHDHPAVTFSTHLGPDGLDIIATLSGQSYTFATLAGVKKTYALDDILVG</sequence>
<dbReference type="PRINTS" id="PR01488">
    <property type="entry name" value="RTXTOXINA"/>
</dbReference>
<dbReference type="InterPro" id="IPR006626">
    <property type="entry name" value="PbH1"/>
</dbReference>
<gene>
    <name evidence="8" type="ORF">CJD35_04505</name>
</gene>
<dbReference type="KEGG" id="shyd:CJD35_04505"/>
<dbReference type="GO" id="GO:0005576">
    <property type="term" value="C:extracellular region"/>
    <property type="evidence" value="ECO:0007669"/>
    <property type="project" value="InterPro"/>
</dbReference>
<dbReference type="InterPro" id="IPR039448">
    <property type="entry name" value="Beta_helix"/>
</dbReference>
<dbReference type="SUPFAM" id="SSF51126">
    <property type="entry name" value="Pectin lyase-like"/>
    <property type="match status" value="1"/>
</dbReference>
<comment type="subcellular location">
    <subcellularLocation>
        <location evidence="1">Membrane</location>
    </subcellularLocation>
</comment>
<dbReference type="GO" id="GO:0016020">
    <property type="term" value="C:membrane"/>
    <property type="evidence" value="ECO:0007669"/>
    <property type="project" value="UniProtKB-SubCell"/>
</dbReference>
<name>A0A249MRI7_SPHXE</name>
<proteinExistence type="predicted"/>
<feature type="domain" description="Right handed beta helix" evidence="7">
    <location>
        <begin position="104"/>
        <end position="228"/>
    </location>
</feature>
<keyword evidence="5" id="KW-0472">Membrane</keyword>
<dbReference type="InterPro" id="IPR011050">
    <property type="entry name" value="Pectin_lyase_fold/virulence"/>
</dbReference>
<dbReference type="InterPro" id="IPR003995">
    <property type="entry name" value="RTX_toxin_determinant-A"/>
</dbReference>
<keyword evidence="3" id="KW-0677">Repeat</keyword>
<dbReference type="SMART" id="SM00710">
    <property type="entry name" value="PbH1"/>
    <property type="match status" value="6"/>
</dbReference>
<evidence type="ECO:0000313" key="9">
    <source>
        <dbReference type="Proteomes" id="UP000217141"/>
    </source>
</evidence>
<evidence type="ECO:0000259" key="7">
    <source>
        <dbReference type="Pfam" id="PF13229"/>
    </source>
</evidence>
<dbReference type="InterPro" id="IPR012334">
    <property type="entry name" value="Pectin_lyas_fold"/>
</dbReference>
<dbReference type="Pfam" id="PF00353">
    <property type="entry name" value="HemolysinCabind"/>
    <property type="match status" value="2"/>
</dbReference>
<dbReference type="RefSeq" id="WP_017181212.1">
    <property type="nucleotide sequence ID" value="NZ_CP022745.1"/>
</dbReference>
<dbReference type="Proteomes" id="UP000217141">
    <property type="component" value="Chromosome I"/>
</dbReference>
<dbReference type="GO" id="GO:0005509">
    <property type="term" value="F:calcium ion binding"/>
    <property type="evidence" value="ECO:0007669"/>
    <property type="project" value="InterPro"/>
</dbReference>
<evidence type="ECO:0000256" key="1">
    <source>
        <dbReference type="ARBA" id="ARBA00004370"/>
    </source>
</evidence>
<evidence type="ECO:0000313" key="8">
    <source>
        <dbReference type="EMBL" id="ASY43795.1"/>
    </source>
</evidence>
<dbReference type="GO" id="GO:0090729">
    <property type="term" value="F:toxin activity"/>
    <property type="evidence" value="ECO:0007669"/>
    <property type="project" value="UniProtKB-KW"/>
</dbReference>
<protein>
    <submittedName>
        <fullName evidence="8">Endo-1,3-1,4-beta-glycanase</fullName>
    </submittedName>
</protein>
<feature type="region of interest" description="Disordered" evidence="6">
    <location>
        <begin position="387"/>
        <end position="431"/>
    </location>
</feature>
<keyword evidence="2" id="KW-0800">Toxin</keyword>